<keyword evidence="14" id="KW-1185">Reference proteome</keyword>
<dbReference type="GO" id="GO:0046872">
    <property type="term" value="F:metal ion binding"/>
    <property type="evidence" value="ECO:0007669"/>
    <property type="project" value="UniProtKB-KW"/>
</dbReference>
<keyword evidence="2 12" id="KW-1003">Cell membrane</keyword>
<dbReference type="PANTHER" id="PTHR28259">
    <property type="entry name" value="FLUORIDE EXPORT PROTEIN 1-RELATED"/>
    <property type="match status" value="1"/>
</dbReference>
<evidence type="ECO:0000313" key="13">
    <source>
        <dbReference type="EMBL" id="KNG92287.1"/>
    </source>
</evidence>
<dbReference type="STRING" id="1317121.ATO11_18180"/>
<evidence type="ECO:0000313" key="14">
    <source>
        <dbReference type="Proteomes" id="UP000036938"/>
    </source>
</evidence>
<keyword evidence="8 12" id="KW-0472">Membrane</keyword>
<dbReference type="OrthoDB" id="9806299at2"/>
<feature type="binding site" evidence="12">
    <location>
        <position position="67"/>
    </location>
    <ligand>
        <name>Na(+)</name>
        <dbReference type="ChEBI" id="CHEBI:29101"/>
        <note>structural</note>
    </ligand>
</feature>
<accession>A0A0L1JKN6</accession>
<evidence type="ECO:0000256" key="4">
    <source>
        <dbReference type="ARBA" id="ARBA00022692"/>
    </source>
</evidence>
<keyword evidence="4 12" id="KW-0812">Transmembrane</keyword>
<dbReference type="Proteomes" id="UP000036938">
    <property type="component" value="Unassembled WGS sequence"/>
</dbReference>
<dbReference type="EMBL" id="AQQZ01000010">
    <property type="protein sequence ID" value="KNG92287.1"/>
    <property type="molecule type" value="Genomic_DNA"/>
</dbReference>
<evidence type="ECO:0000256" key="6">
    <source>
        <dbReference type="ARBA" id="ARBA00023053"/>
    </source>
</evidence>
<feature type="binding site" evidence="12">
    <location>
        <position position="70"/>
    </location>
    <ligand>
        <name>Na(+)</name>
        <dbReference type="ChEBI" id="CHEBI:29101"/>
        <note>structural</note>
    </ligand>
</feature>
<evidence type="ECO:0000256" key="2">
    <source>
        <dbReference type="ARBA" id="ARBA00022475"/>
    </source>
</evidence>
<reference evidence="13 14" key="1">
    <citation type="journal article" date="2015" name="Int. J. Syst. Evol. Microbiol.">
        <title>Aestuariivita atlantica sp. nov., isolated from deep sea sediment of the Atlantic Ocean.</title>
        <authorList>
            <person name="Li G."/>
            <person name="Lai Q."/>
            <person name="Du Y."/>
            <person name="Liu X."/>
            <person name="Sun F."/>
            <person name="Shao Z."/>
        </authorList>
    </citation>
    <scope>NUCLEOTIDE SEQUENCE [LARGE SCALE GENOMIC DNA]</scope>
    <source>
        <strain evidence="13 14">22II-S11-z3</strain>
    </source>
</reference>
<name>A0A0L1JKN6_9RHOB</name>
<organism evidence="13 14">
    <name type="scientific">Pseudaestuariivita atlantica</name>
    <dbReference type="NCBI Taxonomy" id="1317121"/>
    <lineage>
        <taxon>Bacteria</taxon>
        <taxon>Pseudomonadati</taxon>
        <taxon>Pseudomonadota</taxon>
        <taxon>Alphaproteobacteria</taxon>
        <taxon>Rhodobacterales</taxon>
        <taxon>Paracoccaceae</taxon>
        <taxon>Pseudaestuariivita</taxon>
    </lineage>
</organism>
<keyword evidence="9 12" id="KW-0407">Ion channel</keyword>
<keyword evidence="7 12" id="KW-0406">Ion transport</keyword>
<dbReference type="RefSeq" id="WP_050532347.1">
    <property type="nucleotide sequence ID" value="NZ_AQQZ01000010.1"/>
</dbReference>
<comment type="caution">
    <text evidence="13">The sequence shown here is derived from an EMBL/GenBank/DDBJ whole genome shotgun (WGS) entry which is preliminary data.</text>
</comment>
<dbReference type="GO" id="GO:0062054">
    <property type="term" value="F:fluoride channel activity"/>
    <property type="evidence" value="ECO:0007669"/>
    <property type="project" value="UniProtKB-UniRule"/>
</dbReference>
<dbReference type="InterPro" id="IPR003691">
    <property type="entry name" value="FluC"/>
</dbReference>
<feature type="transmembrane region" description="Helical" evidence="12">
    <location>
        <begin position="31"/>
        <end position="50"/>
    </location>
</feature>
<sequence>MILIYVAFGGALGAVLRYLLAGLVAFPMGTLMVNVAGSFLMGVAFAALLAGTVQPRFAAALMPGLLGGFTTFSAFSLDVVRLVEDGRIAFAGSYVALSVVASILACFAGLALARSVI</sequence>
<comment type="subcellular location">
    <subcellularLocation>
        <location evidence="1 12">Cell membrane</location>
        <topology evidence="1 12">Multi-pass membrane protein</topology>
    </subcellularLocation>
</comment>
<evidence type="ECO:0000256" key="7">
    <source>
        <dbReference type="ARBA" id="ARBA00023065"/>
    </source>
</evidence>
<evidence type="ECO:0000256" key="5">
    <source>
        <dbReference type="ARBA" id="ARBA00022989"/>
    </source>
</evidence>
<feature type="transmembrane region" description="Helical" evidence="12">
    <location>
        <begin position="57"/>
        <end position="76"/>
    </location>
</feature>
<keyword evidence="3" id="KW-0997">Cell inner membrane</keyword>
<comment type="activity regulation">
    <text evidence="12">Na(+) is not transported, but it plays an essential structural role and its presence is essential for fluoride channel function.</text>
</comment>
<keyword evidence="6 12" id="KW-0915">Sodium</keyword>
<dbReference type="GO" id="GO:0140114">
    <property type="term" value="P:cellular detoxification of fluoride"/>
    <property type="evidence" value="ECO:0007669"/>
    <property type="project" value="UniProtKB-UniRule"/>
</dbReference>
<evidence type="ECO:0000256" key="9">
    <source>
        <dbReference type="ARBA" id="ARBA00023303"/>
    </source>
</evidence>
<dbReference type="GO" id="GO:0005886">
    <property type="term" value="C:plasma membrane"/>
    <property type="evidence" value="ECO:0007669"/>
    <property type="project" value="UniProtKB-SubCell"/>
</dbReference>
<evidence type="ECO:0000256" key="11">
    <source>
        <dbReference type="ARBA" id="ARBA00035585"/>
    </source>
</evidence>
<keyword evidence="5 12" id="KW-1133">Transmembrane helix</keyword>
<dbReference type="PANTHER" id="PTHR28259:SF1">
    <property type="entry name" value="FLUORIDE EXPORT PROTEIN 1-RELATED"/>
    <property type="match status" value="1"/>
</dbReference>
<comment type="function">
    <text evidence="12">Fluoride-specific ion channel. Important for reducing fluoride concentration in the cell, thus reducing its toxicity.</text>
</comment>
<dbReference type="Pfam" id="PF02537">
    <property type="entry name" value="CRCB"/>
    <property type="match status" value="1"/>
</dbReference>
<dbReference type="AlphaFoldDB" id="A0A0L1JKN6"/>
<evidence type="ECO:0000256" key="12">
    <source>
        <dbReference type="HAMAP-Rule" id="MF_00454"/>
    </source>
</evidence>
<comment type="similarity">
    <text evidence="10 12">Belongs to the fluoride channel Fluc/FEX (TC 1.A.43) family.</text>
</comment>
<keyword evidence="12" id="KW-0813">Transport</keyword>
<protein>
    <recommendedName>
        <fullName evidence="12">Fluoride-specific ion channel FluC</fullName>
    </recommendedName>
</protein>
<evidence type="ECO:0000256" key="1">
    <source>
        <dbReference type="ARBA" id="ARBA00004651"/>
    </source>
</evidence>
<proteinExistence type="inferred from homology"/>
<gene>
    <name evidence="12" type="primary">fluC</name>
    <name evidence="12" type="synonym">crcB</name>
    <name evidence="13" type="ORF">ATO11_18180</name>
</gene>
<keyword evidence="12" id="KW-0479">Metal-binding</keyword>
<evidence type="ECO:0000256" key="10">
    <source>
        <dbReference type="ARBA" id="ARBA00035120"/>
    </source>
</evidence>
<evidence type="ECO:0000256" key="3">
    <source>
        <dbReference type="ARBA" id="ARBA00022519"/>
    </source>
</evidence>
<evidence type="ECO:0000256" key="8">
    <source>
        <dbReference type="ARBA" id="ARBA00023136"/>
    </source>
</evidence>
<dbReference type="HAMAP" id="MF_00454">
    <property type="entry name" value="FluC"/>
    <property type="match status" value="1"/>
</dbReference>
<feature type="transmembrane region" description="Helical" evidence="12">
    <location>
        <begin position="88"/>
        <end position="113"/>
    </location>
</feature>
<comment type="catalytic activity">
    <reaction evidence="11">
        <text>fluoride(in) = fluoride(out)</text>
        <dbReference type="Rhea" id="RHEA:76159"/>
        <dbReference type="ChEBI" id="CHEBI:17051"/>
    </reaction>
    <physiologicalReaction direction="left-to-right" evidence="11">
        <dbReference type="Rhea" id="RHEA:76160"/>
    </physiologicalReaction>
</comment>